<dbReference type="AlphaFoldDB" id="A0A212LXU0"/>
<dbReference type="RefSeq" id="WP_288185095.1">
    <property type="nucleotide sequence ID" value="NZ_LT608335.1"/>
</dbReference>
<proteinExistence type="predicted"/>
<gene>
    <name evidence="1" type="ORF">KL86SPO_50184</name>
</gene>
<evidence type="ECO:0000313" key="1">
    <source>
        <dbReference type="EMBL" id="SCM82413.1"/>
    </source>
</evidence>
<organism evidence="1">
    <name type="scientific">uncultured Sporomusa sp</name>
    <dbReference type="NCBI Taxonomy" id="307249"/>
    <lineage>
        <taxon>Bacteria</taxon>
        <taxon>Bacillati</taxon>
        <taxon>Bacillota</taxon>
        <taxon>Negativicutes</taxon>
        <taxon>Selenomonadales</taxon>
        <taxon>Sporomusaceae</taxon>
        <taxon>Sporomusa</taxon>
        <taxon>environmental samples</taxon>
    </lineage>
</organism>
<name>A0A212LXU0_9FIRM</name>
<reference evidence="1" key="1">
    <citation type="submission" date="2016-08" db="EMBL/GenBank/DDBJ databases">
        <authorList>
            <person name="Seilhamer J.J."/>
        </authorList>
    </citation>
    <scope>NUCLEOTIDE SEQUENCE</scope>
    <source>
        <strain evidence="1">86</strain>
    </source>
</reference>
<sequence>MADVKKEVVTIVKGVAEAAAASAVDNAAAKTAAKLENDAAKSDSEWVQTRNAVEAVAVTGLAGYLKSLVSKLFGKL</sequence>
<dbReference type="EMBL" id="FMJE01000005">
    <property type="protein sequence ID" value="SCM82413.1"/>
    <property type="molecule type" value="Genomic_DNA"/>
</dbReference>
<protein>
    <submittedName>
        <fullName evidence="1">Uncharacterized protein</fullName>
    </submittedName>
</protein>
<accession>A0A212LXU0</accession>